<evidence type="ECO:0000256" key="1">
    <source>
        <dbReference type="SAM" id="Coils"/>
    </source>
</evidence>
<gene>
    <name evidence="3" type="ORF">ACHKAR_11425</name>
</gene>
<dbReference type="EMBL" id="JBIPKE010000017">
    <property type="protein sequence ID" value="MFH6984054.1"/>
    <property type="molecule type" value="Genomic_DNA"/>
</dbReference>
<reference evidence="3 4" key="1">
    <citation type="journal article" date="2013" name="Int. J. Syst. Evol. Microbiol.">
        <title>Marinoscillum luteum sp. nov., isolated from marine sediment.</title>
        <authorList>
            <person name="Cha I.T."/>
            <person name="Park S.J."/>
            <person name="Kim S.J."/>
            <person name="Kim J.G."/>
            <person name="Jung M.Y."/>
            <person name="Shin K.S."/>
            <person name="Kwon K.K."/>
            <person name="Yang S.H."/>
            <person name="Seo Y.S."/>
            <person name="Rhee S.K."/>
        </authorList>
    </citation>
    <scope>NUCLEOTIDE SEQUENCE [LARGE SCALE GENOMIC DNA]</scope>
    <source>
        <strain evidence="3 4">KCTC 23939</strain>
    </source>
</reference>
<name>A0ABW7NBB8_9BACT</name>
<keyword evidence="1" id="KW-0175">Coiled coil</keyword>
<keyword evidence="2" id="KW-1133">Transmembrane helix</keyword>
<keyword evidence="4" id="KW-1185">Reference proteome</keyword>
<evidence type="ECO:0000313" key="4">
    <source>
        <dbReference type="Proteomes" id="UP001610063"/>
    </source>
</evidence>
<comment type="caution">
    <text evidence="3">The sequence shown here is derived from an EMBL/GenBank/DDBJ whole genome shotgun (WGS) entry which is preliminary data.</text>
</comment>
<feature type="coiled-coil region" evidence="1">
    <location>
        <begin position="45"/>
        <end position="79"/>
    </location>
</feature>
<sequence length="100" mass="12286">MKRFYEKVPRIFKNFYFLSALFFLIWMLFFDSNDIITQIKLGHKQAELENAKEFYEHKIVEVKNDREALLNNKELLEKLAREKYLMKKESEDLYIIVEEE</sequence>
<dbReference type="Proteomes" id="UP001610063">
    <property type="component" value="Unassembled WGS sequence"/>
</dbReference>
<keyword evidence="2" id="KW-0472">Membrane</keyword>
<evidence type="ECO:0000256" key="2">
    <source>
        <dbReference type="SAM" id="Phobius"/>
    </source>
</evidence>
<evidence type="ECO:0000313" key="3">
    <source>
        <dbReference type="EMBL" id="MFH6984054.1"/>
    </source>
</evidence>
<feature type="transmembrane region" description="Helical" evidence="2">
    <location>
        <begin position="12"/>
        <end position="30"/>
    </location>
</feature>
<proteinExistence type="predicted"/>
<protein>
    <submittedName>
        <fullName evidence="3">Septum formation initiator family protein</fullName>
    </submittedName>
</protein>
<keyword evidence="2" id="KW-0812">Transmembrane</keyword>
<accession>A0ABW7NBB8</accession>
<organism evidence="3 4">
    <name type="scientific">Marinoscillum luteum</name>
    <dbReference type="NCBI Taxonomy" id="861051"/>
    <lineage>
        <taxon>Bacteria</taxon>
        <taxon>Pseudomonadati</taxon>
        <taxon>Bacteroidota</taxon>
        <taxon>Cytophagia</taxon>
        <taxon>Cytophagales</taxon>
        <taxon>Reichenbachiellaceae</taxon>
        <taxon>Marinoscillum</taxon>
    </lineage>
</organism>
<dbReference type="RefSeq" id="WP_159585165.1">
    <property type="nucleotide sequence ID" value="NZ_JBIPKE010000017.1"/>
</dbReference>